<comment type="similarity">
    <text evidence="1">Belongs to the BCP1 family.</text>
</comment>
<dbReference type="OrthoDB" id="27543at2759"/>
<name>A0A2U1LW15_ARTAN</name>
<feature type="compositionally biased region" description="Basic residues" evidence="2">
    <location>
        <begin position="1"/>
        <end position="11"/>
    </location>
</feature>
<dbReference type="EMBL" id="PKPP01007515">
    <property type="protein sequence ID" value="PWA53178.1"/>
    <property type="molecule type" value="Genomic_DNA"/>
</dbReference>
<dbReference type="Proteomes" id="UP000245207">
    <property type="component" value="Unassembled WGS sequence"/>
</dbReference>
<accession>A0A2U1LW15</accession>
<sequence>MPRRPSRRGHLNKPQPAFSRLGRAMALATSGRSRKGKHYDTESESESKREREELHSFSEDGDLSSESSGGDVRADFAFFDLKTDDFHGVKVLISTYLDNKEWALSIFVDLILEPTTMGTVIKIEGDKDNGVYGFNTALNLHRYKVLIHL</sequence>
<organism evidence="3 4">
    <name type="scientific">Artemisia annua</name>
    <name type="common">Sweet wormwood</name>
    <dbReference type="NCBI Taxonomy" id="35608"/>
    <lineage>
        <taxon>Eukaryota</taxon>
        <taxon>Viridiplantae</taxon>
        <taxon>Streptophyta</taxon>
        <taxon>Embryophyta</taxon>
        <taxon>Tracheophyta</taxon>
        <taxon>Spermatophyta</taxon>
        <taxon>Magnoliopsida</taxon>
        <taxon>eudicotyledons</taxon>
        <taxon>Gunneridae</taxon>
        <taxon>Pentapetalae</taxon>
        <taxon>asterids</taxon>
        <taxon>campanulids</taxon>
        <taxon>Asterales</taxon>
        <taxon>Asteraceae</taxon>
        <taxon>Asteroideae</taxon>
        <taxon>Anthemideae</taxon>
        <taxon>Artemisiinae</taxon>
        <taxon>Artemisia</taxon>
    </lineage>
</organism>
<dbReference type="AlphaFoldDB" id="A0A2U1LW15"/>
<proteinExistence type="inferred from homology"/>
<dbReference type="STRING" id="35608.A0A2U1LW15"/>
<dbReference type="GO" id="GO:0005634">
    <property type="term" value="C:nucleus"/>
    <property type="evidence" value="ECO:0007669"/>
    <property type="project" value="TreeGrafter"/>
</dbReference>
<keyword evidence="4" id="KW-1185">Reference proteome</keyword>
<feature type="region of interest" description="Disordered" evidence="2">
    <location>
        <begin position="1"/>
        <end position="69"/>
    </location>
</feature>
<dbReference type="PANTHER" id="PTHR13261">
    <property type="entry name" value="BRCA2 AND CDKN1A INTERACTING PROTEIN"/>
    <property type="match status" value="1"/>
</dbReference>
<dbReference type="InterPro" id="IPR025602">
    <property type="entry name" value="BCP1_family"/>
</dbReference>
<evidence type="ECO:0000256" key="2">
    <source>
        <dbReference type="SAM" id="MobiDB-lite"/>
    </source>
</evidence>
<dbReference type="PANTHER" id="PTHR13261:SF0">
    <property type="entry name" value="BRCA2 AND CDKN1A-INTERACTING PROTEIN"/>
    <property type="match status" value="1"/>
</dbReference>
<gene>
    <name evidence="3" type="ORF">CTI12_AA446440</name>
</gene>
<comment type="caution">
    <text evidence="3">The sequence shown here is derived from an EMBL/GenBank/DDBJ whole genome shotgun (WGS) entry which is preliminary data.</text>
</comment>
<evidence type="ECO:0000313" key="3">
    <source>
        <dbReference type="EMBL" id="PWA53178.1"/>
    </source>
</evidence>
<dbReference type="Pfam" id="PF13862">
    <property type="entry name" value="BCCIP"/>
    <property type="match status" value="1"/>
</dbReference>
<evidence type="ECO:0000313" key="4">
    <source>
        <dbReference type="Proteomes" id="UP000245207"/>
    </source>
</evidence>
<feature type="compositionally biased region" description="Basic and acidic residues" evidence="2">
    <location>
        <begin position="38"/>
        <end position="58"/>
    </location>
</feature>
<reference evidence="3 4" key="1">
    <citation type="journal article" date="2018" name="Mol. Plant">
        <title>The genome of Artemisia annua provides insight into the evolution of Asteraceae family and artemisinin biosynthesis.</title>
        <authorList>
            <person name="Shen Q."/>
            <person name="Zhang L."/>
            <person name="Liao Z."/>
            <person name="Wang S."/>
            <person name="Yan T."/>
            <person name="Shi P."/>
            <person name="Liu M."/>
            <person name="Fu X."/>
            <person name="Pan Q."/>
            <person name="Wang Y."/>
            <person name="Lv Z."/>
            <person name="Lu X."/>
            <person name="Zhang F."/>
            <person name="Jiang W."/>
            <person name="Ma Y."/>
            <person name="Chen M."/>
            <person name="Hao X."/>
            <person name="Li L."/>
            <person name="Tang Y."/>
            <person name="Lv G."/>
            <person name="Zhou Y."/>
            <person name="Sun X."/>
            <person name="Brodelius P.E."/>
            <person name="Rose J.K.C."/>
            <person name="Tang K."/>
        </authorList>
    </citation>
    <scope>NUCLEOTIDE SEQUENCE [LARGE SCALE GENOMIC DNA]</scope>
    <source>
        <strain evidence="4">cv. Huhao1</strain>
        <tissue evidence="3">Leaf</tissue>
    </source>
</reference>
<protein>
    <submittedName>
        <fullName evidence="3">CDK inhibitor P21 binding protein</fullName>
    </submittedName>
</protein>
<evidence type="ECO:0000256" key="1">
    <source>
        <dbReference type="ARBA" id="ARBA00006781"/>
    </source>
</evidence>